<dbReference type="EMBL" id="FLRD01001096">
    <property type="protein sequence ID" value="SBT56431.1"/>
    <property type="molecule type" value="Genomic_DNA"/>
</dbReference>
<reference evidence="3" key="2">
    <citation type="submission" date="2016-05" db="EMBL/GenBank/DDBJ databases">
        <authorList>
            <person name="Naeem Raeece"/>
        </authorList>
    </citation>
    <scope>NUCLEOTIDE SEQUENCE [LARGE SCALE GENOMIC DNA]</scope>
</reference>
<proteinExistence type="predicted"/>
<organism evidence="1 3">
    <name type="scientific">Plasmodium ovale wallikeri</name>
    <dbReference type="NCBI Taxonomy" id="864142"/>
    <lineage>
        <taxon>Eukaryota</taxon>
        <taxon>Sar</taxon>
        <taxon>Alveolata</taxon>
        <taxon>Apicomplexa</taxon>
        <taxon>Aconoidasida</taxon>
        <taxon>Haemosporida</taxon>
        <taxon>Plasmodiidae</taxon>
        <taxon>Plasmodium</taxon>
        <taxon>Plasmodium (Plasmodium)</taxon>
    </lineage>
</organism>
<evidence type="ECO:0000313" key="4">
    <source>
        <dbReference type="Proteomes" id="UP000078555"/>
    </source>
</evidence>
<protein>
    <submittedName>
        <fullName evidence="1">Uncharacterized protein</fullName>
    </submittedName>
</protein>
<evidence type="ECO:0000313" key="2">
    <source>
        <dbReference type="EMBL" id="SBT56431.1"/>
    </source>
</evidence>
<reference evidence="4" key="3">
    <citation type="submission" date="2016-05" db="EMBL/GenBank/DDBJ databases">
        <authorList>
            <person name="Naeem R."/>
        </authorList>
    </citation>
    <scope>NUCLEOTIDE SEQUENCE [LARGE SCALE GENOMIC DNA]</scope>
</reference>
<keyword evidence="4" id="KW-1185">Reference proteome</keyword>
<evidence type="ECO:0000313" key="1">
    <source>
        <dbReference type="EMBL" id="SBT33868.1"/>
    </source>
</evidence>
<dbReference type="Proteomes" id="UP000078550">
    <property type="component" value="Unassembled WGS sequence"/>
</dbReference>
<sequence length="66" mass="7926">MFLHFRLLSHTLGSLWKRWKKQSGSGKVEVAKWKWQSGSDKVEVVKWKWQRGKGDEEKLFSYLPFD</sequence>
<gene>
    <name evidence="2" type="ORF">POVWA1_076120</name>
    <name evidence="1" type="ORF">POVWA2_016960</name>
</gene>
<evidence type="ECO:0000313" key="3">
    <source>
        <dbReference type="Proteomes" id="UP000078550"/>
    </source>
</evidence>
<name>A0A1A8YQM8_PLAOA</name>
<reference evidence="1" key="1">
    <citation type="submission" date="2016-05" db="EMBL/GenBank/DDBJ databases">
        <authorList>
            <person name="Lavstsen T."/>
            <person name="Jespersen J.S."/>
        </authorList>
    </citation>
    <scope>NUCLEOTIDE SEQUENCE [LARGE SCALE GENOMIC DNA]</scope>
</reference>
<dbReference type="Proteomes" id="UP000078555">
    <property type="component" value="Unassembled WGS sequence"/>
</dbReference>
<accession>A0A1A8YQM8</accession>
<dbReference type="AlphaFoldDB" id="A0A1A8YQM8"/>
<dbReference type="EMBL" id="FLRE01000067">
    <property type="protein sequence ID" value="SBT33868.1"/>
    <property type="molecule type" value="Genomic_DNA"/>
</dbReference>